<dbReference type="InterPro" id="IPR022385">
    <property type="entry name" value="Rhs_assc_core"/>
</dbReference>
<dbReference type="AlphaFoldDB" id="S7WYJ9"/>
<sequence length="912" mass="100689">MYYDEKGQLIQALSEQQLGGTIRQSIAYNFEGQPIETVVEQNHPSPLQIYRTMKYHVSGSLASMKHGINISSEDQMQTLATYTYNDLGQQTVKLFGNDVGDQNYDYSIRGWLKSLGSTNTGVFKQDFYYHSGSEEKHYNGNIAGIEWSGQDGKSRSYAYQYDNANRLLAAKFNAAGENNHYSLQGISYDANGNILTMARFNEKSNNTYGKVDDLTYKYDSNEDLGGSYSNKLLRVQDGLVSNTYTAKDFKPNTGSQEDYSYDANGNQTTNPDKRISKISYNHLNLPEEITFSTGGKINFAYDAEGNKLSQTVKEGNGKPSQTRDYIGELVFLDGNLDYMIHEEGRVTYESGVYQYEYFVKDHLGNVRQVLRQPKTETKLATMESQHATKEKENFSGLSASRQTDVEQNVTLGGDKVAWLNAERGRILGPSSTQKVFAGDNIHLRVFGKYQEDKIQKTNAAGFLSSGGKNKILNDLNELSKSSQQAGTANPITLLNMIGIVTADLQQKETPEAYLLYALYDSDNNRYEVGKQLLSRKAANQHEILEEKLYISRDGYMETVVVNETAEDVWFDDFSISRTPSIVIQETHYDPWGLELTGLGYQNGGLDENKYLYNGKELIEDNGLEHYDYGARMYDPVLGRWGVVDPLADLAPGWTPYRAFFNNPITYIDPTGLFETRAEAKEYRKEHGIRGRIQKDSDGLFAINDRKNSSSYFKDSSLDGFDNLIGRGEDGVIKSVLVTPEESNSTARVVMIIDGTGGFGQGMVQSGGSIRVRNGAYNGNQLSPKYYQSGWTGGSRAQITTYNMTRVGSNIGRGSLYGSLVLGAYNINEANIQDGRSFRYNTQMATAQTAGGIAGGWAGAKGGAAAGAAIGVWFWGAGAIPGAIIGGVFGGVAGGWIGSETAGAVVNEIHYRK</sequence>
<dbReference type="PANTHER" id="PTHR32305">
    <property type="match status" value="1"/>
</dbReference>
<organism evidence="2 3">
    <name type="scientific">Cyclobacterium qasimii M12-11B</name>
    <dbReference type="NCBI Taxonomy" id="641524"/>
    <lineage>
        <taxon>Bacteria</taxon>
        <taxon>Pseudomonadati</taxon>
        <taxon>Bacteroidota</taxon>
        <taxon>Cytophagia</taxon>
        <taxon>Cytophagales</taxon>
        <taxon>Cyclobacteriaceae</taxon>
        <taxon>Cyclobacterium</taxon>
    </lineage>
</organism>
<dbReference type="Proteomes" id="UP000014974">
    <property type="component" value="Unassembled WGS sequence"/>
</dbReference>
<evidence type="ECO:0000256" key="1">
    <source>
        <dbReference type="SAM" id="MobiDB-lite"/>
    </source>
</evidence>
<dbReference type="Gene3D" id="2.180.10.10">
    <property type="entry name" value="RHS repeat-associated core"/>
    <property type="match status" value="2"/>
</dbReference>
<protein>
    <submittedName>
        <fullName evidence="2">YD repeat-containing protein</fullName>
    </submittedName>
</protein>
<proteinExistence type="predicted"/>
<dbReference type="PANTHER" id="PTHR32305:SF15">
    <property type="entry name" value="PROTEIN RHSA-RELATED"/>
    <property type="match status" value="1"/>
</dbReference>
<accession>S7WYJ9</accession>
<gene>
    <name evidence="2" type="ORF">ADICYQ_1948</name>
</gene>
<evidence type="ECO:0000313" key="3">
    <source>
        <dbReference type="Proteomes" id="UP000014974"/>
    </source>
</evidence>
<reference evidence="2 3" key="1">
    <citation type="journal article" date="2013" name="Genome Announc.">
        <title>Draft Genome Sequence of Cyclobacterium qasimii Strain M12-11BT, Isolated from Arctic Marine Sediment.</title>
        <authorList>
            <person name="Shivaji S."/>
            <person name="Ara S."/>
            <person name="Singh A."/>
            <person name="Kumar Pinnaka A."/>
        </authorList>
    </citation>
    <scope>NUCLEOTIDE SEQUENCE [LARGE SCALE GENOMIC DNA]</scope>
    <source>
        <strain evidence="2 3">M12-11B</strain>
    </source>
</reference>
<feature type="region of interest" description="Disordered" evidence="1">
    <location>
        <begin position="246"/>
        <end position="272"/>
    </location>
</feature>
<dbReference type="EMBL" id="ATNM01000082">
    <property type="protein sequence ID" value="EPR69028.1"/>
    <property type="molecule type" value="Genomic_DNA"/>
</dbReference>
<comment type="caution">
    <text evidence="2">The sequence shown here is derived from an EMBL/GenBank/DDBJ whole genome shotgun (WGS) entry which is preliminary data.</text>
</comment>
<dbReference type="PATRIC" id="fig|641524.5.peg.1934"/>
<name>S7WYJ9_9BACT</name>
<feature type="compositionally biased region" description="Polar residues" evidence="1">
    <location>
        <begin position="252"/>
        <end position="270"/>
    </location>
</feature>
<dbReference type="InterPro" id="IPR050708">
    <property type="entry name" value="T6SS_VgrG/RHS"/>
</dbReference>
<evidence type="ECO:0000313" key="2">
    <source>
        <dbReference type="EMBL" id="EPR69028.1"/>
    </source>
</evidence>
<dbReference type="NCBIfam" id="TIGR03696">
    <property type="entry name" value="Rhs_assc_core"/>
    <property type="match status" value="1"/>
</dbReference>
<dbReference type="STRING" id="641524.ADICYQ_1948"/>
<dbReference type="eggNOG" id="COG3209">
    <property type="taxonomic scope" value="Bacteria"/>
</dbReference>